<dbReference type="EMBL" id="CACRXK020001258">
    <property type="protein sequence ID" value="CAB3987966.1"/>
    <property type="molecule type" value="Genomic_DNA"/>
</dbReference>
<dbReference type="PANTHER" id="PTHR23409:SF21">
    <property type="entry name" value="CAPSID PROTEIN"/>
    <property type="match status" value="1"/>
</dbReference>
<keyword evidence="2" id="KW-1185">Reference proteome</keyword>
<dbReference type="GO" id="GO:0005829">
    <property type="term" value="C:cytosol"/>
    <property type="evidence" value="ECO:0007669"/>
    <property type="project" value="TreeGrafter"/>
</dbReference>
<dbReference type="PANTHER" id="PTHR23409">
    <property type="entry name" value="RIBONUCLEOSIDE-DIPHOSPHATE REDUCTASE SMALL CHAIN"/>
    <property type="match status" value="1"/>
</dbReference>
<accession>A0A6S7GGH6</accession>
<dbReference type="GO" id="GO:0004748">
    <property type="term" value="F:ribonucleoside-diphosphate reductase activity, thioredoxin disulfide as acceptor"/>
    <property type="evidence" value="ECO:0007669"/>
    <property type="project" value="TreeGrafter"/>
</dbReference>
<protein>
    <submittedName>
        <fullName evidence="1">Uncharacterized protein F54H12.2-like</fullName>
    </submittedName>
</protein>
<comment type="caution">
    <text evidence="1">The sequence shown here is derived from an EMBL/GenBank/DDBJ whole genome shotgun (WGS) entry which is preliminary data.</text>
</comment>
<dbReference type="InterPro" id="IPR000358">
    <property type="entry name" value="RNR_small_fam"/>
</dbReference>
<dbReference type="Proteomes" id="UP001152795">
    <property type="component" value="Unassembled WGS sequence"/>
</dbReference>
<sequence length="721" mass="80735">MATQFYLTLPSNSLLAYFPNNTVANFRVKLAETVDLPGQREVALTEMHYPHTWSTPRRGVQQTFLYKIGSNPYQTVVLKETQYSFIDQLTKALNAGMSKETQTKVKFSYNRSSRKVLIDVKHGTTMWFTAELATVLGFDQDSLIERKLRVPMLQISMVDSPPYQSGMALETIHKDSCMCAKSELDLFSIPPTQVVMEKGYWEDVDPITSMSSSDTIEFLCAANSGVYTDLASSYLYVKAKITTAAGGNADADIQVGPSNLWMHALFSQVEVFLNSKLVTPSSTAYPYRAYIETILNFSKDAKDSHLTSALFYKDKAGKMDVVNPLAQDANVNTGLKQRHAYTRESKSVAREGRLHSDIFAQDRYILGAVPIKIKLVRSRDQFCLVSSAENPNFKVVLDECLFRVRRVNVAPSIILAHSQSLQQITAKYPINRIDCKVVSVPRGNMSGNQPNIFQGGLPNRIVIGMVDADAFNGTYTKNPFNFKNYDITTMGLTVNGENLPGKPLQLKFGANSNITFLLFKPCTPAHTRFLIIRILTCNDKELNQWASSLKKSIQYSAFTESTTAFTESTQNGEDIPTECLKNDKIQRLEADIAILVRGRNFEVNELNNIIDTLNKKSELIEASNVALKHEIVGLKMLKSSNHCNDMGNWNSEQCDHQSLDLINQGIKQKQMQKYGNRCLNDKAPVHEVSMVSIEIADERVSEAEQHNITNNLPTTITVVPL</sequence>
<dbReference type="GO" id="GO:0009263">
    <property type="term" value="P:deoxyribonucleotide biosynthetic process"/>
    <property type="evidence" value="ECO:0007669"/>
    <property type="project" value="InterPro"/>
</dbReference>
<name>A0A6S7GGH6_PARCT</name>
<reference evidence="1" key="1">
    <citation type="submission" date="2020-04" db="EMBL/GenBank/DDBJ databases">
        <authorList>
            <person name="Alioto T."/>
            <person name="Alioto T."/>
            <person name="Gomez Garrido J."/>
        </authorList>
    </citation>
    <scope>NUCLEOTIDE SEQUENCE</scope>
    <source>
        <strain evidence="1">A484AB</strain>
    </source>
</reference>
<proteinExistence type="predicted"/>
<organism evidence="1 2">
    <name type="scientific">Paramuricea clavata</name>
    <name type="common">Red gorgonian</name>
    <name type="synonym">Violescent sea-whip</name>
    <dbReference type="NCBI Taxonomy" id="317549"/>
    <lineage>
        <taxon>Eukaryota</taxon>
        <taxon>Metazoa</taxon>
        <taxon>Cnidaria</taxon>
        <taxon>Anthozoa</taxon>
        <taxon>Octocorallia</taxon>
        <taxon>Malacalcyonacea</taxon>
        <taxon>Plexauridae</taxon>
        <taxon>Paramuricea</taxon>
    </lineage>
</organism>
<dbReference type="AlphaFoldDB" id="A0A6S7GGH6"/>
<evidence type="ECO:0000313" key="1">
    <source>
        <dbReference type="EMBL" id="CAB3987966.1"/>
    </source>
</evidence>
<dbReference type="OrthoDB" id="5955637at2759"/>
<gene>
    <name evidence="1" type="ORF">PACLA_8A056738</name>
</gene>
<evidence type="ECO:0000313" key="2">
    <source>
        <dbReference type="Proteomes" id="UP001152795"/>
    </source>
</evidence>